<reference evidence="2" key="1">
    <citation type="submission" date="2021-02" db="EMBL/GenBank/DDBJ databases">
        <authorList>
            <person name="Dougan E. K."/>
            <person name="Rhodes N."/>
            <person name="Thang M."/>
            <person name="Chan C."/>
        </authorList>
    </citation>
    <scope>NUCLEOTIDE SEQUENCE</scope>
</reference>
<dbReference type="InterPro" id="IPR035992">
    <property type="entry name" value="Ricin_B-like_lectins"/>
</dbReference>
<sequence length="460" mass="50819">MGTEMGVAAWRQPERMVEELYTFGSPGASKSILLDMSREGGCIAGLRVYTRSERPGWKVNTPVYDPVTWITEQFGFRHAQMAFFELSEQNLLESDMGPCRASASDPHHDDFWWIAGHSSYEAILKHHLLAQAPAGEKPLPASYDGTDTLTLLQKAYLMVHFTFVIYAPEMQTMHMDARLWGWNLVGYAESLPYANKGSLVQFHDHAALYQHPKSLECALVFEGSDRQDLSDWVYDADIKTSQFCGFEDVHSGFRDKLLAMLRSDDYGQAIRAKLPFCSRVAATGHSMGGAQAELFTACANRRIPKPWQTDALSDHKLVAFHLTGPELLRPFLTEQVPGVVLRNVNNRCLGVEGPMQTASGSALAAERCHAPGPRAAQRWRLGEAGSIVNEATSKCLTVDVDDTSKPVALRLCRHLADGAPHSNQTLGCAGGQEDLGFVAYHSLRFFEILRLSQSVGVVCG</sequence>
<name>A0A812S2L6_9DINO</name>
<evidence type="ECO:0000313" key="2">
    <source>
        <dbReference type="EMBL" id="CAE7461609.1"/>
    </source>
</evidence>
<dbReference type="EMBL" id="CAJNJA010020553">
    <property type="protein sequence ID" value="CAE7461609.1"/>
    <property type="molecule type" value="Genomic_DNA"/>
</dbReference>
<accession>A0A812S2L6</accession>
<dbReference type="AlphaFoldDB" id="A0A812S2L6"/>
<dbReference type="PROSITE" id="PS50231">
    <property type="entry name" value="RICIN_B_LECTIN"/>
    <property type="match status" value="1"/>
</dbReference>
<feature type="domain" description="Ricin B lectin" evidence="1">
    <location>
        <begin position="342"/>
        <end position="414"/>
    </location>
</feature>
<evidence type="ECO:0000313" key="3">
    <source>
        <dbReference type="Proteomes" id="UP000601435"/>
    </source>
</evidence>
<dbReference type="InterPro" id="IPR000772">
    <property type="entry name" value="Ricin_B_lectin"/>
</dbReference>
<gene>
    <name evidence="2" type="ORF">SNEC2469_LOCUS12917</name>
</gene>
<dbReference type="InterPro" id="IPR029058">
    <property type="entry name" value="AB_hydrolase_fold"/>
</dbReference>
<proteinExistence type="predicted"/>
<comment type="caution">
    <text evidence="2">The sequence shown here is derived from an EMBL/GenBank/DDBJ whole genome shotgun (WGS) entry which is preliminary data.</text>
</comment>
<organism evidence="2 3">
    <name type="scientific">Symbiodinium necroappetens</name>
    <dbReference type="NCBI Taxonomy" id="1628268"/>
    <lineage>
        <taxon>Eukaryota</taxon>
        <taxon>Sar</taxon>
        <taxon>Alveolata</taxon>
        <taxon>Dinophyceae</taxon>
        <taxon>Suessiales</taxon>
        <taxon>Symbiodiniaceae</taxon>
        <taxon>Symbiodinium</taxon>
    </lineage>
</organism>
<keyword evidence="3" id="KW-1185">Reference proteome</keyword>
<dbReference type="Proteomes" id="UP000601435">
    <property type="component" value="Unassembled WGS sequence"/>
</dbReference>
<dbReference type="OrthoDB" id="441587at2759"/>
<dbReference type="SUPFAM" id="SSF50370">
    <property type="entry name" value="Ricin B-like lectins"/>
    <property type="match status" value="1"/>
</dbReference>
<protein>
    <recommendedName>
        <fullName evidence="1">Ricin B lectin domain-containing protein</fullName>
    </recommendedName>
</protein>
<dbReference type="SUPFAM" id="SSF53474">
    <property type="entry name" value="alpha/beta-Hydrolases"/>
    <property type="match status" value="1"/>
</dbReference>
<evidence type="ECO:0000259" key="1">
    <source>
        <dbReference type="Pfam" id="PF00652"/>
    </source>
</evidence>
<dbReference type="Pfam" id="PF00652">
    <property type="entry name" value="Ricin_B_lectin"/>
    <property type="match status" value="1"/>
</dbReference>
<dbReference type="Gene3D" id="3.40.50.1820">
    <property type="entry name" value="alpha/beta hydrolase"/>
    <property type="match status" value="1"/>
</dbReference>
<dbReference type="Gene3D" id="2.80.10.50">
    <property type="match status" value="1"/>
</dbReference>